<keyword evidence="2" id="KW-1185">Reference proteome</keyword>
<dbReference type="EMBL" id="JANRMS010000390">
    <property type="protein sequence ID" value="KAJ3540774.1"/>
    <property type="molecule type" value="Genomic_DNA"/>
</dbReference>
<dbReference type="Proteomes" id="UP001148629">
    <property type="component" value="Unassembled WGS sequence"/>
</dbReference>
<organism evidence="1 2">
    <name type="scientific">Fusarium decemcellulare</name>
    <dbReference type="NCBI Taxonomy" id="57161"/>
    <lineage>
        <taxon>Eukaryota</taxon>
        <taxon>Fungi</taxon>
        <taxon>Dikarya</taxon>
        <taxon>Ascomycota</taxon>
        <taxon>Pezizomycotina</taxon>
        <taxon>Sordariomycetes</taxon>
        <taxon>Hypocreomycetidae</taxon>
        <taxon>Hypocreales</taxon>
        <taxon>Nectriaceae</taxon>
        <taxon>Fusarium</taxon>
        <taxon>Fusarium decemcellulare species complex</taxon>
    </lineage>
</organism>
<sequence>MAVSEQLDARMSASDHLPIDGSQLGSAKKISPITLTAALVLVPILSILLKKFLFPTFDPREPPVLRPRIPFVGHIIGMIRERTSCNESSMPICTLPMLHGKMYVINSPDLISAAMKNTHISFNAFLKEVPVGLLGLDQRLADIASDQRVIDSLIHVIHSTLTGEPLYRMNVQVLSAIMGKFNGIPLGTGAEVDDTYEWIWDIMFPAGMHALFGEKNPFTSEHKHLIRQVIKQKFEDGAAILTVNIAPKLLAAEALRARNELNVILEPYYAAGYEKNPDVSGLIQERTKILREEGFDDHDLGIQEITMPWVAVTNTIPTLFWFFVHIFSQRHIVEKIRGEIEAVTTITDTEEGRAATISAKELDKQCEYLYACYREMLRLVIHNTGSRRVENDTTIKDSQGREYLLTKGTNIQWPSSLTHQLDSVWGDDAQCFKPERFLDVSAQEEKRRRGANIPFGGGKYLCPGRQFAVAESLGFVGVLAAGFEVEGVVVPDSEDPAIGVGTRKPIWGSTSRGAKITRRVGWEDVLRMAAIYRSATDVLAMPGDANGDDVNTLLRLIPDVKKLLKFGVNYDPLRFQDTPGGRTLRDRTLRRIIRQVRQMRDKKPAEHLKKKTDKQQAQEKRTQKA</sequence>
<name>A0ACC1SIW4_9HYPO</name>
<proteinExistence type="predicted"/>
<evidence type="ECO:0000313" key="1">
    <source>
        <dbReference type="EMBL" id="KAJ3540774.1"/>
    </source>
</evidence>
<accession>A0ACC1SIW4</accession>
<protein>
    <submittedName>
        <fullName evidence="1">Uncharacterized protein</fullName>
    </submittedName>
</protein>
<reference evidence="1" key="1">
    <citation type="submission" date="2022-08" db="EMBL/GenBank/DDBJ databases">
        <title>Genome Sequence of Fusarium decemcellulare.</title>
        <authorList>
            <person name="Buettner E."/>
        </authorList>
    </citation>
    <scope>NUCLEOTIDE SEQUENCE</scope>
    <source>
        <strain evidence="1">Babe19</strain>
    </source>
</reference>
<gene>
    <name evidence="1" type="ORF">NM208_g4918</name>
</gene>
<evidence type="ECO:0000313" key="2">
    <source>
        <dbReference type="Proteomes" id="UP001148629"/>
    </source>
</evidence>
<comment type="caution">
    <text evidence="1">The sequence shown here is derived from an EMBL/GenBank/DDBJ whole genome shotgun (WGS) entry which is preliminary data.</text>
</comment>